<dbReference type="InterPro" id="IPR010131">
    <property type="entry name" value="MdtP/NodT-like"/>
</dbReference>
<evidence type="ECO:0000313" key="4">
    <source>
        <dbReference type="EMBL" id="MDP8568328.1"/>
    </source>
</evidence>
<comment type="similarity">
    <text evidence="1 2">Belongs to the outer membrane factor (OMF) (TC 1.B.17) family.</text>
</comment>
<organism evidence="4 5">
    <name type="scientific">Methylophilus aquaticus</name>
    <dbReference type="NCBI Taxonomy" id="1971610"/>
    <lineage>
        <taxon>Bacteria</taxon>
        <taxon>Pseudomonadati</taxon>
        <taxon>Pseudomonadota</taxon>
        <taxon>Betaproteobacteria</taxon>
        <taxon>Nitrosomonadales</taxon>
        <taxon>Methylophilaceae</taxon>
        <taxon>Methylophilus</taxon>
    </lineage>
</organism>
<dbReference type="Proteomes" id="UP001225906">
    <property type="component" value="Unassembled WGS sequence"/>
</dbReference>
<keyword evidence="2" id="KW-1134">Transmembrane beta strand</keyword>
<dbReference type="Gene3D" id="2.20.200.10">
    <property type="entry name" value="Outer membrane efflux proteins (OEP)"/>
    <property type="match status" value="1"/>
</dbReference>
<evidence type="ECO:0000313" key="5">
    <source>
        <dbReference type="Proteomes" id="UP001225906"/>
    </source>
</evidence>
<evidence type="ECO:0000256" key="1">
    <source>
        <dbReference type="ARBA" id="ARBA00007613"/>
    </source>
</evidence>
<dbReference type="Pfam" id="PF02321">
    <property type="entry name" value="OEP"/>
    <property type="match status" value="2"/>
</dbReference>
<sequence length="464" mass="51625">MKCSRPPLKLAAMLTLACAISSCSLVPEYFRPAQPVPDTYPGQSASDSVTEAPALTWQSYFPDADLQKLIQVGLEHNRDLKTAVLRMDEAQATYGVQKADRLPTVQGNLNYDRSRTVFSSKQAFEAKLFRIGVGISEYEIDVFGRVKSLSQAALEQYFSVTENRQAVQTTLVTEIATQYVNFLAINDQLKLAQQTLDDRKQTLQRTQRRFDAGLDQVLDVKAAQIQVEQVQAQFAQWQRQLATTQNALYLLLGETSHRTPLPVKPLAALKLADVTPGLPSSLLTRRADIRAAEHQLKSANANIGAARAAFYPRLQLTTNVGLVNSDFSKLFSDTGSNYWAFSPQLLVPIFNYGRNKANLNLAETRQHIEVVNYEKTIQTAFKEVMDVLSTRTAIAEESAARDRLQALESSRLQLVKRKLDQGLVTYLELLDAQRSVLDAQSQAVQIQQQALQNQVGLYKALGGS</sequence>
<dbReference type="PROSITE" id="PS51257">
    <property type="entry name" value="PROKAR_LIPOPROTEIN"/>
    <property type="match status" value="1"/>
</dbReference>
<keyword evidence="2" id="KW-0732">Signal</keyword>
<accession>A0ABT9JUX0</accession>
<comment type="caution">
    <text evidence="4">The sequence shown here is derived from an EMBL/GenBank/DDBJ whole genome shotgun (WGS) entry which is preliminary data.</text>
</comment>
<proteinExistence type="inferred from homology"/>
<dbReference type="NCBIfam" id="TIGR01845">
    <property type="entry name" value="outer_NodT"/>
    <property type="match status" value="1"/>
</dbReference>
<keyword evidence="2" id="KW-0449">Lipoprotein</keyword>
<keyword evidence="3" id="KW-0175">Coiled coil</keyword>
<keyword evidence="2" id="KW-0472">Membrane</keyword>
<feature type="coiled-coil region" evidence="3">
    <location>
        <begin position="189"/>
        <end position="247"/>
    </location>
</feature>
<keyword evidence="5" id="KW-1185">Reference proteome</keyword>
<dbReference type="Gene3D" id="1.20.1600.10">
    <property type="entry name" value="Outer membrane efflux proteins (OEP)"/>
    <property type="match status" value="1"/>
</dbReference>
<gene>
    <name evidence="4" type="ORF">Q9291_10750</name>
</gene>
<feature type="chain" id="PRO_5045001771" evidence="2">
    <location>
        <begin position="26"/>
        <end position="464"/>
    </location>
</feature>
<dbReference type="PANTHER" id="PTHR30203">
    <property type="entry name" value="OUTER MEMBRANE CATION EFFLUX PROTEIN"/>
    <property type="match status" value="1"/>
</dbReference>
<reference evidence="5" key="1">
    <citation type="journal article" date="2019" name="Int. J. Syst. Evol. Microbiol.">
        <title>The Global Catalogue of Microorganisms (GCM) 10K type strain sequencing project: providing services to taxonomists for standard genome sequencing and annotation.</title>
        <authorList>
            <consortium name="The Broad Institute Genomics Platform"/>
            <consortium name="The Broad Institute Genome Sequencing Center for Infectious Disease"/>
            <person name="Wu L."/>
            <person name="Ma J."/>
        </authorList>
    </citation>
    <scope>NUCLEOTIDE SEQUENCE [LARGE SCALE GENOMIC DNA]</scope>
    <source>
        <strain evidence="5">VKM B-3159</strain>
    </source>
</reference>
<evidence type="ECO:0000256" key="2">
    <source>
        <dbReference type="RuleBase" id="RU362097"/>
    </source>
</evidence>
<comment type="subcellular location">
    <subcellularLocation>
        <location evidence="2">Cell membrane</location>
        <topology evidence="2">Lipid-anchor</topology>
    </subcellularLocation>
</comment>
<keyword evidence="2" id="KW-0564">Palmitate</keyword>
<dbReference type="SUPFAM" id="SSF56954">
    <property type="entry name" value="Outer membrane efflux proteins (OEP)"/>
    <property type="match status" value="1"/>
</dbReference>
<protein>
    <submittedName>
        <fullName evidence="4">Efflux transporter outer membrane subunit</fullName>
    </submittedName>
</protein>
<dbReference type="InterPro" id="IPR003423">
    <property type="entry name" value="OMP_efflux"/>
</dbReference>
<feature type="signal peptide" evidence="2">
    <location>
        <begin position="1"/>
        <end position="25"/>
    </location>
</feature>
<dbReference type="EMBL" id="JAVCAP010000021">
    <property type="protein sequence ID" value="MDP8568328.1"/>
    <property type="molecule type" value="Genomic_DNA"/>
</dbReference>
<dbReference type="RefSeq" id="WP_306390048.1">
    <property type="nucleotide sequence ID" value="NZ_JAVCAP010000021.1"/>
</dbReference>
<name>A0ABT9JUX0_9PROT</name>
<dbReference type="PANTHER" id="PTHR30203:SF32">
    <property type="entry name" value="CATION EFFLUX SYSTEM PROTEIN CUSC"/>
    <property type="match status" value="1"/>
</dbReference>
<keyword evidence="2" id="KW-0812">Transmembrane</keyword>
<evidence type="ECO:0000256" key="3">
    <source>
        <dbReference type="SAM" id="Coils"/>
    </source>
</evidence>